<evidence type="ECO:0000256" key="1">
    <source>
        <dbReference type="ARBA" id="ARBA00004123"/>
    </source>
</evidence>
<feature type="compositionally biased region" description="Basic and acidic residues" evidence="5">
    <location>
        <begin position="271"/>
        <end position="297"/>
    </location>
</feature>
<reference evidence="6" key="2">
    <citation type="journal article" date="2016" name="Fungal Biol.">
        <title>Ochratoxin A production by Penicillium thymicola.</title>
        <authorList>
            <person name="Nguyen H.D.T."/>
            <person name="McMullin D.R."/>
            <person name="Ponomareva E."/>
            <person name="Riley R."/>
            <person name="Pomraning K.R."/>
            <person name="Baker S.E."/>
            <person name="Seifert K.A."/>
        </authorList>
    </citation>
    <scope>NUCLEOTIDE SEQUENCE</scope>
    <source>
        <strain evidence="6">DAOM 180753</strain>
    </source>
</reference>
<dbReference type="GO" id="GO:0042797">
    <property type="term" value="P:tRNA transcription by RNA polymerase III"/>
    <property type="evidence" value="ECO:0007669"/>
    <property type="project" value="TreeGrafter"/>
</dbReference>
<feature type="compositionally biased region" description="Basic and acidic residues" evidence="5">
    <location>
        <begin position="416"/>
        <end position="427"/>
    </location>
</feature>
<feature type="compositionally biased region" description="Low complexity" evidence="5">
    <location>
        <begin position="450"/>
        <end position="472"/>
    </location>
</feature>
<dbReference type="GO" id="GO:0003677">
    <property type="term" value="F:DNA binding"/>
    <property type="evidence" value="ECO:0007669"/>
    <property type="project" value="InterPro"/>
</dbReference>
<dbReference type="Pfam" id="PF05132">
    <property type="entry name" value="RNA_pol_Rpc4"/>
    <property type="match status" value="1"/>
</dbReference>
<accession>A0AAI9T8A2</accession>
<dbReference type="PANTHER" id="PTHR13408:SF0">
    <property type="entry name" value="DNA-DIRECTED RNA POLYMERASE III SUBUNIT RPC4"/>
    <property type="match status" value="1"/>
</dbReference>
<dbReference type="GO" id="GO:0005666">
    <property type="term" value="C:RNA polymerase III complex"/>
    <property type="evidence" value="ECO:0007669"/>
    <property type="project" value="InterPro"/>
</dbReference>
<proteinExistence type="predicted"/>
<reference evidence="6" key="1">
    <citation type="submission" date="2015-06" db="EMBL/GenBank/DDBJ databases">
        <authorList>
            <person name="Nguyen H."/>
        </authorList>
    </citation>
    <scope>NUCLEOTIDE SEQUENCE</scope>
    <source>
        <strain evidence="6">DAOM 180753</strain>
    </source>
</reference>
<evidence type="ECO:0000313" key="6">
    <source>
        <dbReference type="EMBL" id="KAJ9481774.1"/>
    </source>
</evidence>
<protein>
    <recommendedName>
        <fullName evidence="8">RNA polymerase III Rpc4</fullName>
    </recommendedName>
</protein>
<feature type="compositionally biased region" description="Basic and acidic residues" evidence="5">
    <location>
        <begin position="359"/>
        <end position="391"/>
    </location>
</feature>
<gene>
    <name evidence="6" type="ORF">VN97_g11690</name>
</gene>
<dbReference type="EMBL" id="LACB01000686">
    <property type="protein sequence ID" value="KAJ9481774.1"/>
    <property type="molecule type" value="Genomic_DNA"/>
</dbReference>
<dbReference type="AlphaFoldDB" id="A0AAI9T8A2"/>
<keyword evidence="3" id="KW-0804">Transcription</keyword>
<keyword evidence="7" id="KW-1185">Reference proteome</keyword>
<dbReference type="Proteomes" id="UP001227192">
    <property type="component" value="Unassembled WGS sequence"/>
</dbReference>
<evidence type="ECO:0000256" key="3">
    <source>
        <dbReference type="ARBA" id="ARBA00023163"/>
    </source>
</evidence>
<comment type="subcellular location">
    <subcellularLocation>
        <location evidence="1">Nucleus</location>
    </subcellularLocation>
</comment>
<evidence type="ECO:0000256" key="2">
    <source>
        <dbReference type="ARBA" id="ARBA00022478"/>
    </source>
</evidence>
<evidence type="ECO:0000256" key="4">
    <source>
        <dbReference type="ARBA" id="ARBA00023242"/>
    </source>
</evidence>
<feature type="compositionally biased region" description="Basic and acidic residues" evidence="5">
    <location>
        <begin position="98"/>
        <end position="119"/>
    </location>
</feature>
<evidence type="ECO:0000256" key="5">
    <source>
        <dbReference type="SAM" id="MobiDB-lite"/>
    </source>
</evidence>
<feature type="compositionally biased region" description="Gly residues" evidence="5">
    <location>
        <begin position="160"/>
        <end position="182"/>
    </location>
</feature>
<feature type="region of interest" description="Disordered" evidence="5">
    <location>
        <begin position="1"/>
        <end position="427"/>
    </location>
</feature>
<comment type="caution">
    <text evidence="6">The sequence shown here is derived from an EMBL/GenBank/DDBJ whole genome shotgun (WGS) entry which is preliminary data.</text>
</comment>
<evidence type="ECO:0000313" key="7">
    <source>
        <dbReference type="Proteomes" id="UP001227192"/>
    </source>
</evidence>
<feature type="compositionally biased region" description="Low complexity" evidence="5">
    <location>
        <begin position="1"/>
        <end position="51"/>
    </location>
</feature>
<name>A0AAI9T8A2_PENTH</name>
<feature type="compositionally biased region" description="Polar residues" evidence="5">
    <location>
        <begin position="52"/>
        <end position="70"/>
    </location>
</feature>
<organism evidence="6 7">
    <name type="scientific">Penicillium thymicola</name>
    <dbReference type="NCBI Taxonomy" id="293382"/>
    <lineage>
        <taxon>Eukaryota</taxon>
        <taxon>Fungi</taxon>
        <taxon>Dikarya</taxon>
        <taxon>Ascomycota</taxon>
        <taxon>Pezizomycotina</taxon>
        <taxon>Eurotiomycetes</taxon>
        <taxon>Eurotiomycetidae</taxon>
        <taxon>Eurotiales</taxon>
        <taxon>Aspergillaceae</taxon>
        <taxon>Penicillium</taxon>
    </lineage>
</organism>
<feature type="compositionally biased region" description="Gly residues" evidence="5">
    <location>
        <begin position="126"/>
        <end position="153"/>
    </location>
</feature>
<dbReference type="InterPro" id="IPR007811">
    <property type="entry name" value="RPC4"/>
</dbReference>
<keyword evidence="2" id="KW-0240">DNA-directed RNA polymerase</keyword>
<feature type="compositionally biased region" description="Basic residues" evidence="5">
    <location>
        <begin position="86"/>
        <end position="97"/>
    </location>
</feature>
<evidence type="ECO:0008006" key="8">
    <source>
        <dbReference type="Google" id="ProtNLM"/>
    </source>
</evidence>
<feature type="compositionally biased region" description="Polar residues" evidence="5">
    <location>
        <begin position="326"/>
        <end position="345"/>
    </location>
</feature>
<feature type="compositionally biased region" description="Basic and acidic residues" evidence="5">
    <location>
        <begin position="239"/>
        <end position="258"/>
    </location>
</feature>
<keyword evidence="4" id="KW-0539">Nucleus</keyword>
<sequence>MPPKAAPRGSARGGAANRGARTDTTTPTPAGGGTAQNTPTATGAPGPANRASVQRLQSLNKRTPSGSIAPSSRPPSALGGEPAKPVLKHKPKAVGRRSKQERDEIERLEKERHNERLKEAAAIQRGRGGTARRGGFRGRGGPMAMGMSGFGGRGGKRGRGGYGGGGGGGGGGYGGGSGGAGSGYNRSGLTGGNRGRAYDSSDDEENALRVSIDHINLDSDEEDWDTPKDFKGKQASRSSGERGLRPVRLERHEHEERVISVNMESSTSRTADLRKKAEKEKAVKDVNRTPTKVKPEPQDDDMTMPDAIPHADDDDLLPEHNVRVRSAQSMSPTKRSTTELRSTQPTPEPEIPDPRSLLHTKEEIDEYDRHMEDLSIIRDLLVPKESKKTTTEAETTEGAAEDKPAAAEGQEGDQASEEKEEKQEEDNPLHGQMFLMQFPPMTPYLRVAGSAQDHQPQAAAAAASASATAPPQNEIKREAGDEVEIVDNIQPTESKENSVITAGQPWSLPTGRVGKLNVHQSGRVTLDWGGISMELDRGAPVGFVQEAVILSKVPPEPEEDTPKHVWSMGQLSGKFTVTPNWDEML</sequence>
<feature type="region of interest" description="Disordered" evidence="5">
    <location>
        <begin position="450"/>
        <end position="481"/>
    </location>
</feature>
<dbReference type="PANTHER" id="PTHR13408">
    <property type="entry name" value="DNA-DIRECTED RNA POLYMERASE III"/>
    <property type="match status" value="1"/>
</dbReference>